<dbReference type="SUPFAM" id="SSF51735">
    <property type="entry name" value="NAD(P)-binding Rossmann-fold domains"/>
    <property type="match status" value="1"/>
</dbReference>
<comment type="similarity">
    <text evidence="1 3">Belongs to the short-chain dehydrogenases/reductases (SDR) family.</text>
</comment>
<dbReference type="Proteomes" id="UP000549517">
    <property type="component" value="Unassembled WGS sequence"/>
</dbReference>
<gene>
    <name evidence="4" type="ORF">HLA91_13245</name>
</gene>
<dbReference type="CDD" id="cd05233">
    <property type="entry name" value="SDR_c"/>
    <property type="match status" value="1"/>
</dbReference>
<dbReference type="Pfam" id="PF00106">
    <property type="entry name" value="adh_short"/>
    <property type="match status" value="1"/>
</dbReference>
<dbReference type="PROSITE" id="PS00061">
    <property type="entry name" value="ADH_SHORT"/>
    <property type="match status" value="1"/>
</dbReference>
<dbReference type="PRINTS" id="PR00080">
    <property type="entry name" value="SDRFAMILY"/>
</dbReference>
<evidence type="ECO:0000313" key="4">
    <source>
        <dbReference type="EMBL" id="NNG80326.1"/>
    </source>
</evidence>
<evidence type="ECO:0000256" key="1">
    <source>
        <dbReference type="ARBA" id="ARBA00006484"/>
    </source>
</evidence>
<dbReference type="Gene3D" id="3.40.50.720">
    <property type="entry name" value="NAD(P)-binding Rossmann-like Domain"/>
    <property type="match status" value="1"/>
</dbReference>
<evidence type="ECO:0000256" key="2">
    <source>
        <dbReference type="ARBA" id="ARBA00023002"/>
    </source>
</evidence>
<evidence type="ECO:0000313" key="5">
    <source>
        <dbReference type="Proteomes" id="UP000549517"/>
    </source>
</evidence>
<sequence length="264" mass="28411">MNSSPIVLVTGASGGIGTATTRLLLREGYHVIAHYAENLSAVTALAEYAAAQGRKCWPVRADLANAADIEQVISEIDTLLGDSQGSELVGIVNNAAALLGPSLEQASVEKFDHYMALNTRAPFFLTQQLSLRMESGGSIVNVSSAGVHFSNPGDIVYAISKAAVEAFTRHAAEVLASKNIRINAVIPGFTDNGHPAFSEPEIREYMGSFSVLGDVASPRRRRRSCCLPAFKPFSTDHRHNARHERRQRPGGTSCGYIRLLAILH</sequence>
<evidence type="ECO:0000256" key="3">
    <source>
        <dbReference type="RuleBase" id="RU000363"/>
    </source>
</evidence>
<proteinExistence type="inferred from homology"/>
<protein>
    <submittedName>
        <fullName evidence="4">SDR family oxidoreductase</fullName>
    </submittedName>
</protein>
<dbReference type="PANTHER" id="PTHR43639:SF1">
    <property type="entry name" value="SHORT-CHAIN DEHYDROGENASE_REDUCTASE FAMILY PROTEIN"/>
    <property type="match status" value="1"/>
</dbReference>
<comment type="caution">
    <text evidence="4">The sequence shown here is derived from an EMBL/GenBank/DDBJ whole genome shotgun (WGS) entry which is preliminary data.</text>
</comment>
<name>A0A849B565_9MICO</name>
<reference evidence="4 5" key="1">
    <citation type="submission" date="2020-05" db="EMBL/GenBank/DDBJ databases">
        <title>MicrobeNet Type strains.</title>
        <authorList>
            <person name="Nicholson A.C."/>
        </authorList>
    </citation>
    <scope>NUCLEOTIDE SEQUENCE [LARGE SCALE GENOMIC DNA]</scope>
    <source>
        <strain evidence="4 5">CCUG 46604</strain>
    </source>
</reference>
<dbReference type="PANTHER" id="PTHR43639">
    <property type="entry name" value="OXIDOREDUCTASE, SHORT-CHAIN DEHYDROGENASE/REDUCTASE FAMILY (AFU_ORTHOLOGUE AFUA_5G02870)"/>
    <property type="match status" value="1"/>
</dbReference>
<dbReference type="EMBL" id="JABEMC010000014">
    <property type="protein sequence ID" value="NNG80326.1"/>
    <property type="molecule type" value="Genomic_DNA"/>
</dbReference>
<dbReference type="PRINTS" id="PR00081">
    <property type="entry name" value="GDHRDH"/>
</dbReference>
<dbReference type="AlphaFoldDB" id="A0A849B565"/>
<dbReference type="InterPro" id="IPR020904">
    <property type="entry name" value="Sc_DH/Rdtase_CS"/>
</dbReference>
<dbReference type="GO" id="GO:0016491">
    <property type="term" value="F:oxidoreductase activity"/>
    <property type="evidence" value="ECO:0007669"/>
    <property type="project" value="UniProtKB-KW"/>
</dbReference>
<organism evidence="4 5">
    <name type="scientific">Brevibacterium luteolum</name>
    <dbReference type="NCBI Taxonomy" id="199591"/>
    <lineage>
        <taxon>Bacteria</taxon>
        <taxon>Bacillati</taxon>
        <taxon>Actinomycetota</taxon>
        <taxon>Actinomycetes</taxon>
        <taxon>Micrococcales</taxon>
        <taxon>Brevibacteriaceae</taxon>
        <taxon>Brevibacterium</taxon>
    </lineage>
</organism>
<dbReference type="InterPro" id="IPR002347">
    <property type="entry name" value="SDR_fam"/>
</dbReference>
<dbReference type="InterPro" id="IPR036291">
    <property type="entry name" value="NAD(P)-bd_dom_sf"/>
</dbReference>
<accession>A0A849B565</accession>
<keyword evidence="2" id="KW-0560">Oxidoreductase</keyword>
<dbReference type="RefSeq" id="WP_170275082.1">
    <property type="nucleotide sequence ID" value="NZ_BAAAKH010000021.1"/>
</dbReference>